<dbReference type="EMBL" id="JAJJMB010000395">
    <property type="protein sequence ID" value="KAI3962439.1"/>
    <property type="molecule type" value="Genomic_DNA"/>
</dbReference>
<protein>
    <submittedName>
        <fullName evidence="1">Uncharacterized protein</fullName>
    </submittedName>
</protein>
<gene>
    <name evidence="1" type="ORF">MKW98_010990</name>
</gene>
<accession>A0AAD4XYF4</accession>
<dbReference type="Proteomes" id="UP001202328">
    <property type="component" value="Unassembled WGS sequence"/>
</dbReference>
<proteinExistence type="predicted"/>
<comment type="caution">
    <text evidence="1">The sequence shown here is derived from an EMBL/GenBank/DDBJ whole genome shotgun (WGS) entry which is preliminary data.</text>
</comment>
<dbReference type="InterPro" id="IPR027417">
    <property type="entry name" value="P-loop_NTPase"/>
</dbReference>
<name>A0AAD4XYF4_9MAGN</name>
<evidence type="ECO:0000313" key="1">
    <source>
        <dbReference type="EMBL" id="KAI3962439.1"/>
    </source>
</evidence>
<sequence>MVAAAMTPNSRVLEDTDLGLRDIDVNYKWSQGLLDHPSIHEKKEFIHTLRQTVQETHSVSGSGTSLITLSRQQQVALDLILESLRSQLTIRLIISGGGAGTGKSTLISVIFHSTRELFSNDNHIQHWRFNYSPRTRHCSG</sequence>
<keyword evidence="2" id="KW-1185">Reference proteome</keyword>
<evidence type="ECO:0000313" key="2">
    <source>
        <dbReference type="Proteomes" id="UP001202328"/>
    </source>
</evidence>
<dbReference type="AlphaFoldDB" id="A0AAD4XYF4"/>
<reference evidence="1" key="1">
    <citation type="submission" date="2022-04" db="EMBL/GenBank/DDBJ databases">
        <title>A functionally conserved STORR gene fusion in Papaver species that diverged 16.8 million years ago.</title>
        <authorList>
            <person name="Catania T."/>
        </authorList>
    </citation>
    <scope>NUCLEOTIDE SEQUENCE</scope>
    <source>
        <strain evidence="1">S-188037</strain>
    </source>
</reference>
<dbReference type="Gene3D" id="3.40.50.300">
    <property type="entry name" value="P-loop containing nucleotide triphosphate hydrolases"/>
    <property type="match status" value="1"/>
</dbReference>
<organism evidence="1 2">
    <name type="scientific">Papaver atlanticum</name>
    <dbReference type="NCBI Taxonomy" id="357466"/>
    <lineage>
        <taxon>Eukaryota</taxon>
        <taxon>Viridiplantae</taxon>
        <taxon>Streptophyta</taxon>
        <taxon>Embryophyta</taxon>
        <taxon>Tracheophyta</taxon>
        <taxon>Spermatophyta</taxon>
        <taxon>Magnoliopsida</taxon>
        <taxon>Ranunculales</taxon>
        <taxon>Papaveraceae</taxon>
        <taxon>Papaveroideae</taxon>
        <taxon>Papaver</taxon>
    </lineage>
</organism>